<evidence type="ECO:0000256" key="2">
    <source>
        <dbReference type="ARBA" id="ARBA00022908"/>
    </source>
</evidence>
<organism evidence="8 9">
    <name type="scientific">Neosynechococcus sphagnicola sy1</name>
    <dbReference type="NCBI Taxonomy" id="1497020"/>
    <lineage>
        <taxon>Bacteria</taxon>
        <taxon>Bacillati</taxon>
        <taxon>Cyanobacteriota</taxon>
        <taxon>Cyanophyceae</taxon>
        <taxon>Neosynechococcales</taxon>
        <taxon>Neosynechococcaceae</taxon>
        <taxon>Neosynechococcus</taxon>
    </lineage>
</organism>
<dbReference type="PANTHER" id="PTHR30349:SF41">
    <property type="entry name" value="INTEGRASE_RECOMBINASE PROTEIN MJ0367-RELATED"/>
    <property type="match status" value="1"/>
</dbReference>
<comment type="caution">
    <text evidence="8">The sequence shown here is derived from an EMBL/GenBank/DDBJ whole genome shotgun (WGS) entry which is preliminary data.</text>
</comment>
<evidence type="ECO:0000256" key="1">
    <source>
        <dbReference type="ARBA" id="ARBA00008857"/>
    </source>
</evidence>
<dbReference type="EMBL" id="JJML01000030">
    <property type="protein sequence ID" value="KGF72288.1"/>
    <property type="molecule type" value="Genomic_DNA"/>
</dbReference>
<feature type="domain" description="Tyr recombinase" evidence="6">
    <location>
        <begin position="101"/>
        <end position="284"/>
    </location>
</feature>
<dbReference type="PROSITE" id="PS51898">
    <property type="entry name" value="TYR_RECOMBINASE"/>
    <property type="match status" value="1"/>
</dbReference>
<dbReference type="InterPro" id="IPR004107">
    <property type="entry name" value="Integrase_SAM-like_N"/>
</dbReference>
<proteinExistence type="inferred from homology"/>
<evidence type="ECO:0000256" key="4">
    <source>
        <dbReference type="ARBA" id="ARBA00023172"/>
    </source>
</evidence>
<dbReference type="GO" id="GO:0015074">
    <property type="term" value="P:DNA integration"/>
    <property type="evidence" value="ECO:0007669"/>
    <property type="project" value="UniProtKB-KW"/>
</dbReference>
<gene>
    <name evidence="8" type="ORF">DO97_10795</name>
</gene>
<dbReference type="Proteomes" id="UP000030170">
    <property type="component" value="Unassembled WGS sequence"/>
</dbReference>
<feature type="domain" description="Core-binding (CB)" evidence="7">
    <location>
        <begin position="6"/>
        <end position="80"/>
    </location>
</feature>
<dbReference type="InterPro" id="IPR044068">
    <property type="entry name" value="CB"/>
</dbReference>
<dbReference type="Pfam" id="PF13495">
    <property type="entry name" value="Phage_int_SAM_4"/>
    <property type="match status" value="1"/>
</dbReference>
<dbReference type="InterPro" id="IPR002104">
    <property type="entry name" value="Integrase_catalytic"/>
</dbReference>
<protein>
    <submittedName>
        <fullName evidence="8">Integrase</fullName>
    </submittedName>
</protein>
<dbReference type="Gene3D" id="1.10.150.130">
    <property type="match status" value="1"/>
</dbReference>
<dbReference type="InterPro" id="IPR050090">
    <property type="entry name" value="Tyrosine_recombinase_XerCD"/>
</dbReference>
<dbReference type="InterPro" id="IPR010998">
    <property type="entry name" value="Integrase_recombinase_N"/>
</dbReference>
<evidence type="ECO:0000256" key="5">
    <source>
        <dbReference type="PROSITE-ProRule" id="PRU01248"/>
    </source>
</evidence>
<evidence type="ECO:0000313" key="9">
    <source>
        <dbReference type="Proteomes" id="UP000030170"/>
    </source>
</evidence>
<dbReference type="Gene3D" id="1.10.443.10">
    <property type="entry name" value="Intergrase catalytic core"/>
    <property type="match status" value="1"/>
</dbReference>
<comment type="similarity">
    <text evidence="1">Belongs to the 'phage' integrase family.</text>
</comment>
<keyword evidence="4" id="KW-0233">DNA recombination</keyword>
<dbReference type="GO" id="GO:0006310">
    <property type="term" value="P:DNA recombination"/>
    <property type="evidence" value="ECO:0007669"/>
    <property type="project" value="UniProtKB-KW"/>
</dbReference>
<dbReference type="Pfam" id="PF00589">
    <property type="entry name" value="Phage_integrase"/>
    <property type="match status" value="1"/>
</dbReference>
<dbReference type="SUPFAM" id="SSF56349">
    <property type="entry name" value="DNA breaking-rejoining enzymes"/>
    <property type="match status" value="1"/>
</dbReference>
<evidence type="ECO:0000259" key="6">
    <source>
        <dbReference type="PROSITE" id="PS51898"/>
    </source>
</evidence>
<dbReference type="GO" id="GO:0003677">
    <property type="term" value="F:DNA binding"/>
    <property type="evidence" value="ECO:0007669"/>
    <property type="project" value="UniProtKB-UniRule"/>
</dbReference>
<dbReference type="STRING" id="1497020.DO97_10795"/>
<reference evidence="8 9" key="1">
    <citation type="journal article" date="2014" name="Mol. Ecol.">
        <title>Evolution of Synechococcus.</title>
        <authorList>
            <person name="Dvorak P."/>
            <person name="Casamatta D."/>
            <person name="Hasler P."/>
            <person name="Poulickova A."/>
            <person name="Ondrej V."/>
            <person name="Sanges R."/>
        </authorList>
    </citation>
    <scope>NUCLEOTIDE SEQUENCE [LARGE SCALE GENOMIC DNA]</scope>
    <source>
        <strain evidence="8 9">CAUP A 1101</strain>
    </source>
</reference>
<dbReference type="InterPro" id="IPR011010">
    <property type="entry name" value="DNA_brk_join_enz"/>
</dbReference>
<evidence type="ECO:0000313" key="8">
    <source>
        <dbReference type="EMBL" id="KGF72288.1"/>
    </source>
</evidence>
<keyword evidence="9" id="KW-1185">Reference proteome</keyword>
<evidence type="ECO:0000256" key="3">
    <source>
        <dbReference type="ARBA" id="ARBA00023125"/>
    </source>
</evidence>
<keyword evidence="3 5" id="KW-0238">DNA-binding</keyword>
<dbReference type="AlphaFoldDB" id="A0A098TN69"/>
<dbReference type="PANTHER" id="PTHR30349">
    <property type="entry name" value="PHAGE INTEGRASE-RELATED"/>
    <property type="match status" value="1"/>
</dbReference>
<dbReference type="InterPro" id="IPR013762">
    <property type="entry name" value="Integrase-like_cat_sf"/>
</dbReference>
<dbReference type="PROSITE" id="PS51900">
    <property type="entry name" value="CB"/>
    <property type="match status" value="1"/>
</dbReference>
<evidence type="ECO:0000259" key="7">
    <source>
        <dbReference type="PROSITE" id="PS51900"/>
    </source>
</evidence>
<keyword evidence="2" id="KW-0229">DNA integration</keyword>
<name>A0A098TN69_9CYAN</name>
<sequence length="286" mass="31562">MAGQADSDQQVVGMWLYGKAITTQHAYQGEMRRFLTFVNKPMAHITLGEVQQYITSLGNLAASSQARAINAIKSLFGFAYRIGYLPFNVLVPVQAPKFKNTLAERILPEMNVQLLIALETNPRNRAILKLLYGAGLRVSELCGLKWRDLQPRGEGDFPGQVTVFGKGGKTRTVVLTAGLWQELISLRATASLQEPVFRSRKQSGHLTPTQVRRIVKTAAQRIPVMETKLAAKVSPHWLRHAHASHSLDRGAPIHLVQATLGHASVATTGRYLHARPSDSSVRFLAI</sequence>
<accession>A0A098TN69</accession>